<evidence type="ECO:0000313" key="1">
    <source>
        <dbReference type="EMBL" id="PFG36438.1"/>
    </source>
</evidence>
<gene>
    <name evidence="1" type="ORF">ATL41_1161</name>
</gene>
<dbReference type="Proteomes" id="UP000221394">
    <property type="component" value="Unassembled WGS sequence"/>
</dbReference>
<dbReference type="EMBL" id="PDJH01000001">
    <property type="protein sequence ID" value="PFG36438.1"/>
    <property type="molecule type" value="Genomic_DNA"/>
</dbReference>
<evidence type="ECO:0000313" key="2">
    <source>
        <dbReference type="Proteomes" id="UP000221394"/>
    </source>
</evidence>
<name>A0A2A9EBY1_9MICO</name>
<keyword evidence="2" id="KW-1185">Reference proteome</keyword>
<dbReference type="AlphaFoldDB" id="A0A2A9EBY1"/>
<organism evidence="1 2">
    <name type="scientific">Flavimobilis soli</name>
    <dbReference type="NCBI Taxonomy" id="442709"/>
    <lineage>
        <taxon>Bacteria</taxon>
        <taxon>Bacillati</taxon>
        <taxon>Actinomycetota</taxon>
        <taxon>Actinomycetes</taxon>
        <taxon>Micrococcales</taxon>
        <taxon>Jonesiaceae</taxon>
        <taxon>Flavimobilis</taxon>
    </lineage>
</organism>
<protein>
    <submittedName>
        <fullName evidence="1">Uncharacterized protein</fullName>
    </submittedName>
</protein>
<reference evidence="1 2" key="1">
    <citation type="submission" date="2017-10" db="EMBL/GenBank/DDBJ databases">
        <title>Sequencing the genomes of 1000 actinobacteria strains.</title>
        <authorList>
            <person name="Klenk H.-P."/>
        </authorList>
    </citation>
    <scope>NUCLEOTIDE SEQUENCE [LARGE SCALE GENOMIC DNA]</scope>
    <source>
        <strain evidence="1 2">DSM 21574</strain>
    </source>
</reference>
<sequence>MAPPREDLDDRVCIVVPGRKRSAVDVIECALLLELDSELGELDGTMSGPEGTEIVLYGQDGRGLAAEVERIVRAHKLPAGTHLLVEAGEDTWTVPLAP</sequence>
<comment type="caution">
    <text evidence="1">The sequence shown here is derived from an EMBL/GenBank/DDBJ whole genome shotgun (WGS) entry which is preliminary data.</text>
</comment>
<proteinExistence type="predicted"/>
<accession>A0A2A9EBY1</accession>